<keyword evidence="3" id="KW-1185">Reference proteome</keyword>
<dbReference type="Proteomes" id="UP000316714">
    <property type="component" value="Unassembled WGS sequence"/>
</dbReference>
<dbReference type="SUPFAM" id="SSF51905">
    <property type="entry name" value="FAD/NAD(P)-binding domain"/>
    <property type="match status" value="1"/>
</dbReference>
<reference evidence="2 3" key="1">
    <citation type="submission" date="2019-02" db="EMBL/GenBank/DDBJ databases">
        <title>Deep-cultivation of Planctomycetes and their phenomic and genomic characterization uncovers novel biology.</title>
        <authorList>
            <person name="Wiegand S."/>
            <person name="Jogler M."/>
            <person name="Boedeker C."/>
            <person name="Pinto D."/>
            <person name="Vollmers J."/>
            <person name="Rivas-Marin E."/>
            <person name="Kohn T."/>
            <person name="Peeters S.H."/>
            <person name="Heuer A."/>
            <person name="Rast P."/>
            <person name="Oberbeckmann S."/>
            <person name="Bunk B."/>
            <person name="Jeske O."/>
            <person name="Meyerdierks A."/>
            <person name="Storesund J.E."/>
            <person name="Kallscheuer N."/>
            <person name="Luecker S."/>
            <person name="Lage O.M."/>
            <person name="Pohl T."/>
            <person name="Merkel B.J."/>
            <person name="Hornburger P."/>
            <person name="Mueller R.-W."/>
            <person name="Bruemmer F."/>
            <person name="Labrenz M."/>
            <person name="Spormann A.M."/>
            <person name="Op Den Camp H."/>
            <person name="Overmann J."/>
            <person name="Amann R."/>
            <person name="Jetten M.S.M."/>
            <person name="Mascher T."/>
            <person name="Medema M.H."/>
            <person name="Devos D.P."/>
            <person name="Kaster A.-K."/>
            <person name="Ovreas L."/>
            <person name="Rohde M."/>
            <person name="Galperin M.Y."/>
            <person name="Jogler C."/>
        </authorList>
    </citation>
    <scope>NUCLEOTIDE SEQUENCE [LARGE SCALE GENOMIC DNA]</scope>
    <source>
        <strain evidence="2 3">KOR34</strain>
    </source>
</reference>
<sequence length="415" mass="43947">MPRRVIVVGAGLAGLCCARRLCDSGCEVQLLESADAPGGRIRTDRVDGFLLDRGFQTLLSSYPEARGQLDLAALNLHAFQPGALVRHRGGFHKLCDPWRTPWEGVKSLITPVGSLADKVRIARLRRLATDGSLESLLGGPETPSLEFLQQQGFSATMIDSFFRPFLGGVFLDGSLATSSKMLLFVFRMFATGDACLPESGMQAIPEQLAAELPHHVLRLQTRVEAISEDAVTLASGEHLAADAVVIAAGPGASGRLLDAERDLPTQGVTCLYYSAPAPPVTAPMLVLDGEGGGPVNNLCVPSSIAPSYAPSCKSLISASVLGIPDQSDDELSREVIEQCRGWFGDQVGAWSLLRVYRIADALPQQLPGALSPSERPVKHATGVYVCGDHLDNASIQGAMTSGRRAAEAVLVDLGG</sequence>
<evidence type="ECO:0000259" key="1">
    <source>
        <dbReference type="Pfam" id="PF01593"/>
    </source>
</evidence>
<proteinExistence type="predicted"/>
<gene>
    <name evidence="2" type="ORF">KOR34_01750</name>
</gene>
<evidence type="ECO:0000313" key="3">
    <source>
        <dbReference type="Proteomes" id="UP000316714"/>
    </source>
</evidence>
<dbReference type="Gene3D" id="1.10.3110.10">
    <property type="entry name" value="protoporphyrinogen ix oxidase, domain 3"/>
    <property type="match status" value="1"/>
</dbReference>
<accession>A0A5C5VBD9</accession>
<comment type="caution">
    <text evidence="2">The sequence shown here is derived from an EMBL/GenBank/DDBJ whole genome shotgun (WGS) entry which is preliminary data.</text>
</comment>
<dbReference type="RefSeq" id="WP_146561341.1">
    <property type="nucleotide sequence ID" value="NZ_SIHJ01000001.1"/>
</dbReference>
<evidence type="ECO:0000313" key="2">
    <source>
        <dbReference type="EMBL" id="TWT35287.1"/>
    </source>
</evidence>
<feature type="domain" description="Amine oxidase" evidence="1">
    <location>
        <begin position="12"/>
        <end position="410"/>
    </location>
</feature>
<dbReference type="Gene3D" id="3.90.660.20">
    <property type="entry name" value="Protoporphyrinogen oxidase, mitochondrial, domain 2"/>
    <property type="match status" value="1"/>
</dbReference>
<dbReference type="EMBL" id="SIHJ01000001">
    <property type="protein sequence ID" value="TWT35287.1"/>
    <property type="molecule type" value="Genomic_DNA"/>
</dbReference>
<dbReference type="Gene3D" id="3.50.50.60">
    <property type="entry name" value="FAD/NAD(P)-binding domain"/>
    <property type="match status" value="1"/>
</dbReference>
<name>A0A5C5VBD9_9BACT</name>
<dbReference type="AlphaFoldDB" id="A0A5C5VBD9"/>
<dbReference type="InterPro" id="IPR002937">
    <property type="entry name" value="Amino_oxidase"/>
</dbReference>
<dbReference type="Pfam" id="PF01593">
    <property type="entry name" value="Amino_oxidase"/>
    <property type="match status" value="1"/>
</dbReference>
<dbReference type="PANTHER" id="PTHR42841">
    <property type="entry name" value="AMINE OXIDASE"/>
    <property type="match status" value="1"/>
</dbReference>
<dbReference type="GO" id="GO:0016491">
    <property type="term" value="F:oxidoreductase activity"/>
    <property type="evidence" value="ECO:0007669"/>
    <property type="project" value="InterPro"/>
</dbReference>
<protein>
    <submittedName>
        <fullName evidence="2">Protoporphyrinogen oxidase</fullName>
    </submittedName>
</protein>
<organism evidence="2 3">
    <name type="scientific">Posidoniimonas corsicana</name>
    <dbReference type="NCBI Taxonomy" id="1938618"/>
    <lineage>
        <taxon>Bacteria</taxon>
        <taxon>Pseudomonadati</taxon>
        <taxon>Planctomycetota</taxon>
        <taxon>Planctomycetia</taxon>
        <taxon>Pirellulales</taxon>
        <taxon>Lacipirellulaceae</taxon>
        <taxon>Posidoniimonas</taxon>
    </lineage>
</organism>
<dbReference type="InterPro" id="IPR036188">
    <property type="entry name" value="FAD/NAD-bd_sf"/>
</dbReference>
<dbReference type="OrthoDB" id="9767561at2"/>